<dbReference type="InterPro" id="IPR011990">
    <property type="entry name" value="TPR-like_helical_dom_sf"/>
</dbReference>
<dbReference type="OrthoDB" id="5328412at2759"/>
<dbReference type="AlphaFoldDB" id="A0A1Y2ACT2"/>
<feature type="region of interest" description="Disordered" evidence="1">
    <location>
        <begin position="186"/>
        <end position="217"/>
    </location>
</feature>
<evidence type="ECO:0008006" key="4">
    <source>
        <dbReference type="Google" id="ProtNLM"/>
    </source>
</evidence>
<dbReference type="SUPFAM" id="SSF48452">
    <property type="entry name" value="TPR-like"/>
    <property type="match status" value="1"/>
</dbReference>
<dbReference type="Gene3D" id="1.25.40.10">
    <property type="entry name" value="Tetratricopeptide repeat domain"/>
    <property type="match status" value="1"/>
</dbReference>
<comment type="caution">
    <text evidence="2">The sequence shown here is derived from an EMBL/GenBank/DDBJ whole genome shotgun (WGS) entry which is preliminary data.</text>
</comment>
<keyword evidence="3" id="KW-1185">Reference proteome</keyword>
<protein>
    <recommendedName>
        <fullName evidence="4">TPR-like protein</fullName>
    </recommendedName>
</protein>
<evidence type="ECO:0000313" key="2">
    <source>
        <dbReference type="EMBL" id="ORY19805.1"/>
    </source>
</evidence>
<evidence type="ECO:0000313" key="3">
    <source>
        <dbReference type="Proteomes" id="UP000193144"/>
    </source>
</evidence>
<accession>A0A1Y2ACT2</accession>
<name>A0A1Y2ACT2_9PLEO</name>
<dbReference type="EMBL" id="MCFA01000001">
    <property type="protein sequence ID" value="ORY19805.1"/>
    <property type="molecule type" value="Genomic_DNA"/>
</dbReference>
<feature type="compositionally biased region" description="Basic and acidic residues" evidence="1">
    <location>
        <begin position="191"/>
        <end position="204"/>
    </location>
</feature>
<gene>
    <name evidence="2" type="ORF">BCR34DRAFT_471170</name>
</gene>
<dbReference type="Proteomes" id="UP000193144">
    <property type="component" value="Unassembled WGS sequence"/>
</dbReference>
<organism evidence="2 3">
    <name type="scientific">Clohesyomyces aquaticus</name>
    <dbReference type="NCBI Taxonomy" id="1231657"/>
    <lineage>
        <taxon>Eukaryota</taxon>
        <taxon>Fungi</taxon>
        <taxon>Dikarya</taxon>
        <taxon>Ascomycota</taxon>
        <taxon>Pezizomycotina</taxon>
        <taxon>Dothideomycetes</taxon>
        <taxon>Pleosporomycetidae</taxon>
        <taxon>Pleosporales</taxon>
        <taxon>Lindgomycetaceae</taxon>
        <taxon>Clohesyomyces</taxon>
    </lineage>
</organism>
<reference evidence="2 3" key="1">
    <citation type="submission" date="2016-07" db="EMBL/GenBank/DDBJ databases">
        <title>Pervasive Adenine N6-methylation of Active Genes in Fungi.</title>
        <authorList>
            <consortium name="DOE Joint Genome Institute"/>
            <person name="Mondo S.J."/>
            <person name="Dannebaum R.O."/>
            <person name="Kuo R.C."/>
            <person name="Labutti K."/>
            <person name="Haridas S."/>
            <person name="Kuo A."/>
            <person name="Salamov A."/>
            <person name="Ahrendt S.R."/>
            <person name="Lipzen A."/>
            <person name="Sullivan W."/>
            <person name="Andreopoulos W.B."/>
            <person name="Clum A."/>
            <person name="Lindquist E."/>
            <person name="Daum C."/>
            <person name="Ramamoorthy G.K."/>
            <person name="Gryganskyi A."/>
            <person name="Culley D."/>
            <person name="Magnuson J.K."/>
            <person name="James T.Y."/>
            <person name="O'Malley M.A."/>
            <person name="Stajich J.E."/>
            <person name="Spatafora J.W."/>
            <person name="Visel A."/>
            <person name="Grigoriev I.V."/>
        </authorList>
    </citation>
    <scope>NUCLEOTIDE SEQUENCE [LARGE SCALE GENOMIC DNA]</scope>
    <source>
        <strain evidence="2 3">CBS 115471</strain>
    </source>
</reference>
<proteinExistence type="predicted"/>
<feature type="region of interest" description="Disordered" evidence="1">
    <location>
        <begin position="1"/>
        <end position="26"/>
    </location>
</feature>
<evidence type="ECO:0000256" key="1">
    <source>
        <dbReference type="SAM" id="MobiDB-lite"/>
    </source>
</evidence>
<sequence>MPPKRKDFLKPNPKAKAKAQDPQSENDYLEAADEFEQAAGKWRAGDAAKATRFFNRAIDMYNAGLQRYPNSFDLAYNKANLEYNMSEDSRIVAILGNRMNLLEETLRSHRTATALNADNTDVLFNTGQVLTSLAEALLEGGTQQTAGVPARTLLEEAVDIFTKCLTNQQNEYEQIQREIAQAKLSQDYQEVEQRPADEAARQESMETSSTSSEAPGEWATVIEPITPETILETCTAQLGALATLISLYDPSDLAGIEQRAQGGLETADTKIPTMISLLQDSPFKKPPEEPAPGPTLSIGYSSAVQEPEPSPKDDALIAAANFRASIIEVTYRSGSANAAQYAEQIEQIFAPLVHSSSSSTHLEPGTVDARSAYSDALFDLASAVAEKSQNSANSLALLADMEVQWTALTQAQTILTQLSSGSAATSLSPLRLANIFLARGDTDLFRFRISLLDVAKPAWVKSKMVLVSNAGVFYRGARTYAEQAGVPETRKAADAKAIVAEILKEAAGGSDMRKPHWKGRGEDVMRVLEQMLEEGIVGKENAEGVASYAV</sequence>